<dbReference type="EMBL" id="HG994593">
    <property type="protein sequence ID" value="CAF2837667.1"/>
    <property type="molecule type" value="Genomic_DNA"/>
</dbReference>
<dbReference type="AlphaFoldDB" id="A0A7R8H3V3"/>
<accession>A0A7R8H3V3</accession>
<dbReference type="OrthoDB" id="247245at2759"/>
<evidence type="ECO:0000313" key="1">
    <source>
        <dbReference type="EMBL" id="CAF2837667.1"/>
    </source>
</evidence>
<gene>
    <name evidence="1" type="ORF">LSAA_5649</name>
</gene>
<dbReference type="InterPro" id="IPR027417">
    <property type="entry name" value="P-loop_NTPase"/>
</dbReference>
<reference evidence="1" key="1">
    <citation type="submission" date="2021-02" db="EMBL/GenBank/DDBJ databases">
        <authorList>
            <person name="Bekaert M."/>
        </authorList>
    </citation>
    <scope>NUCLEOTIDE SEQUENCE</scope>
    <source>
        <strain evidence="1">IoA-00</strain>
    </source>
</reference>
<protein>
    <submittedName>
        <fullName evidence="1">(salmon louse) hypothetical protein</fullName>
    </submittedName>
</protein>
<keyword evidence="2" id="KW-1185">Reference proteome</keyword>
<evidence type="ECO:0000313" key="2">
    <source>
        <dbReference type="Proteomes" id="UP000675881"/>
    </source>
</evidence>
<sequence length="141" mass="16137">MIWESPSFPTIPKDLISGIQLSLHYFKGMPTPWWISPFHHPQPLSFYQQRLLVTCETDLQLHRIMESRSISEKDSQSMLSSSPKLSMKIHASHTIENSSSFTDTKSQVLYLHESTFAPLGSKRKMMTMGGILLVFAAFFLM</sequence>
<organism evidence="1 2">
    <name type="scientific">Lepeophtheirus salmonis</name>
    <name type="common">Salmon louse</name>
    <name type="synonym">Caligus salmonis</name>
    <dbReference type="NCBI Taxonomy" id="72036"/>
    <lineage>
        <taxon>Eukaryota</taxon>
        <taxon>Metazoa</taxon>
        <taxon>Ecdysozoa</taxon>
        <taxon>Arthropoda</taxon>
        <taxon>Crustacea</taxon>
        <taxon>Multicrustacea</taxon>
        <taxon>Hexanauplia</taxon>
        <taxon>Copepoda</taxon>
        <taxon>Siphonostomatoida</taxon>
        <taxon>Caligidae</taxon>
        <taxon>Lepeophtheirus</taxon>
    </lineage>
</organism>
<dbReference type="Gene3D" id="3.40.50.300">
    <property type="entry name" value="P-loop containing nucleotide triphosphate hydrolases"/>
    <property type="match status" value="1"/>
</dbReference>
<dbReference type="Proteomes" id="UP000675881">
    <property type="component" value="Chromosome 14"/>
</dbReference>
<proteinExistence type="predicted"/>
<name>A0A7R8H3V3_LEPSM</name>